<evidence type="ECO:0000313" key="2">
    <source>
        <dbReference type="EMBL" id="ABP72636.1"/>
    </source>
</evidence>
<dbReference type="AlphaFoldDB" id="A4WZ22"/>
<name>A4WZ22_CERS5</name>
<dbReference type="KEGG" id="rsq:Rsph17025_3772"/>
<protein>
    <recommendedName>
        <fullName evidence="1">DUF305 domain-containing protein</fullName>
    </recommendedName>
</protein>
<reference evidence="2" key="1">
    <citation type="submission" date="2007-04" db="EMBL/GenBank/DDBJ databases">
        <title>Complete sequence of plasmid pRSPA01 of Rhodobacter sphaeroides ATCC 17025.</title>
        <authorList>
            <consortium name="US DOE Joint Genome Institute"/>
            <person name="Copeland A."/>
            <person name="Lucas S."/>
            <person name="Lapidus A."/>
            <person name="Barry K."/>
            <person name="Detter J.C."/>
            <person name="Glavina del Rio T."/>
            <person name="Hammon N."/>
            <person name="Israni S."/>
            <person name="Dalin E."/>
            <person name="Tice H."/>
            <person name="Pitluck S."/>
            <person name="Chertkov O."/>
            <person name="Brettin T."/>
            <person name="Bruce D."/>
            <person name="Han C."/>
            <person name="Schmutz J."/>
            <person name="Larimer F."/>
            <person name="Land M."/>
            <person name="Hauser L."/>
            <person name="Kyrpides N."/>
            <person name="Kim E."/>
            <person name="Richardson P."/>
            <person name="Mackenzie C."/>
            <person name="Choudhary M."/>
            <person name="Donohue T.J."/>
            <person name="Kaplan S."/>
        </authorList>
    </citation>
    <scope>NUCLEOTIDE SEQUENCE [LARGE SCALE GENOMIC DNA]</scope>
    <source>
        <strain evidence="2">ATCC 17025</strain>
        <plasmid evidence="2">pRSPA01</plasmid>
    </source>
</reference>
<dbReference type="PANTHER" id="PTHR36933">
    <property type="entry name" value="SLL0788 PROTEIN"/>
    <property type="match status" value="1"/>
</dbReference>
<dbReference type="InterPro" id="IPR005183">
    <property type="entry name" value="DUF305_CopM-like"/>
</dbReference>
<feature type="domain" description="DUF305" evidence="1">
    <location>
        <begin position="9"/>
        <end position="93"/>
    </location>
</feature>
<dbReference type="Pfam" id="PF03713">
    <property type="entry name" value="DUF305"/>
    <property type="match status" value="1"/>
</dbReference>
<proteinExistence type="predicted"/>
<geneLocation type="plasmid" evidence="2">
    <name>pRSPA01</name>
</geneLocation>
<dbReference type="HOGENOM" id="CLU_074343_4_3_5"/>
<accession>A4WZ22</accession>
<dbReference type="EMBL" id="CP000662">
    <property type="protein sequence ID" value="ABP72636.1"/>
    <property type="molecule type" value="Genomic_DNA"/>
</dbReference>
<dbReference type="Gene3D" id="1.20.1260.10">
    <property type="match status" value="1"/>
</dbReference>
<dbReference type="InterPro" id="IPR012347">
    <property type="entry name" value="Ferritin-like"/>
</dbReference>
<sequence length="100" mass="10884">MMDHGGMMQMRHGGGAASEGFGAVMQKMQGAMMMAMAIGDPDLAFACGMIPHHQGAISIVRTVQQHGKDQTIKAMAQKMIDDQTQEIKELTDWIGQHGQR</sequence>
<gene>
    <name evidence="2" type="ordered locus">Rsph17025_3772</name>
</gene>
<organism evidence="2">
    <name type="scientific">Cereibacter sphaeroides (strain ATCC 17025 / ATH 2.4.3)</name>
    <name type="common">Rhodobacter sphaeroides</name>
    <dbReference type="NCBI Taxonomy" id="349102"/>
    <lineage>
        <taxon>Bacteria</taxon>
        <taxon>Pseudomonadati</taxon>
        <taxon>Pseudomonadota</taxon>
        <taxon>Alphaproteobacteria</taxon>
        <taxon>Rhodobacterales</taxon>
        <taxon>Paracoccaceae</taxon>
        <taxon>Cereibacter</taxon>
    </lineage>
</organism>
<dbReference type="PANTHER" id="PTHR36933:SF1">
    <property type="entry name" value="SLL0788 PROTEIN"/>
    <property type="match status" value="1"/>
</dbReference>
<keyword evidence="2" id="KW-0614">Plasmid</keyword>
<evidence type="ECO:0000259" key="1">
    <source>
        <dbReference type="Pfam" id="PF03713"/>
    </source>
</evidence>